<dbReference type="AlphaFoldDB" id="A0A0V8JLQ3"/>
<dbReference type="InterPro" id="IPR036388">
    <property type="entry name" value="WH-like_DNA-bd_sf"/>
</dbReference>
<keyword evidence="4" id="KW-1185">Reference proteome</keyword>
<dbReference type="NCBIfam" id="NF005061">
    <property type="entry name" value="PRK06474.1"/>
    <property type="match status" value="1"/>
</dbReference>
<dbReference type="CDD" id="cd00090">
    <property type="entry name" value="HTH_ARSR"/>
    <property type="match status" value="1"/>
</dbReference>
<dbReference type="GO" id="GO:0003677">
    <property type="term" value="F:DNA binding"/>
    <property type="evidence" value="ECO:0007669"/>
    <property type="project" value="UniProtKB-KW"/>
</dbReference>
<gene>
    <name evidence="3" type="ORF">AS180_12660</name>
</gene>
<reference evidence="3 4" key="1">
    <citation type="submission" date="2015-11" db="EMBL/GenBank/DDBJ databases">
        <title>Bacillus caseinolyticus sp nov.</title>
        <authorList>
            <person name="Dastager S.G."/>
            <person name="Mawlankar R."/>
        </authorList>
    </citation>
    <scope>NUCLEOTIDE SEQUENCE [LARGE SCALE GENOMIC DNA]</scope>
    <source>
        <strain evidence="3 4">SGD-V-76</strain>
    </source>
</reference>
<proteinExistence type="predicted"/>
<dbReference type="RefSeq" id="WP_025907949.1">
    <property type="nucleotide sequence ID" value="NZ_KQ758656.1"/>
</dbReference>
<dbReference type="EMBL" id="LNQP01000041">
    <property type="protein sequence ID" value="KSU87568.1"/>
    <property type="molecule type" value="Genomic_DNA"/>
</dbReference>
<dbReference type="SMART" id="SM00418">
    <property type="entry name" value="HTH_ARSR"/>
    <property type="match status" value="1"/>
</dbReference>
<dbReference type="InterPro" id="IPR011991">
    <property type="entry name" value="ArsR-like_HTH"/>
</dbReference>
<evidence type="ECO:0000256" key="1">
    <source>
        <dbReference type="ARBA" id="ARBA00023125"/>
    </source>
</evidence>
<dbReference type="Gene3D" id="6.10.140.2180">
    <property type="match status" value="1"/>
</dbReference>
<protein>
    <recommendedName>
        <fullName evidence="2">HTH arsR-type domain-containing protein</fullName>
    </recommendedName>
</protein>
<feature type="domain" description="HTH arsR-type" evidence="2">
    <location>
        <begin position="8"/>
        <end position="86"/>
    </location>
</feature>
<evidence type="ECO:0000259" key="2">
    <source>
        <dbReference type="SMART" id="SM00418"/>
    </source>
</evidence>
<dbReference type="GO" id="GO:0003700">
    <property type="term" value="F:DNA-binding transcription factor activity"/>
    <property type="evidence" value="ECO:0007669"/>
    <property type="project" value="InterPro"/>
</dbReference>
<dbReference type="InterPro" id="IPR001845">
    <property type="entry name" value="HTH_ArsR_DNA-bd_dom"/>
</dbReference>
<keyword evidence="1" id="KW-0238">DNA-binding</keyword>
<dbReference type="Gene3D" id="1.10.10.10">
    <property type="entry name" value="Winged helix-like DNA-binding domain superfamily/Winged helix DNA-binding domain"/>
    <property type="match status" value="1"/>
</dbReference>
<sequence length="178" mass="20640">MSSSKADAILHPIRMRIIQELASKPCTVQELLQCLQDVPQATLYRHLNTLKKAEVIEAIKAQKIRGTVEKTYALAQASAILSGEEVQHLSKTEHLQHFMNFYTMLAKEFEAYLEGDVNFEKDGFGYHQLPLHLSESEQQAFLEDYKKLIDKYQLKPREDRRMRTMAVSFIPERQRGEN</sequence>
<dbReference type="SUPFAM" id="SSF46785">
    <property type="entry name" value="Winged helix' DNA-binding domain"/>
    <property type="match status" value="1"/>
</dbReference>
<dbReference type="Pfam" id="PF12840">
    <property type="entry name" value="HTH_20"/>
    <property type="match status" value="1"/>
</dbReference>
<evidence type="ECO:0000313" key="4">
    <source>
        <dbReference type="Proteomes" id="UP000053681"/>
    </source>
</evidence>
<evidence type="ECO:0000313" key="3">
    <source>
        <dbReference type="EMBL" id="KSU87568.1"/>
    </source>
</evidence>
<comment type="caution">
    <text evidence="3">The sequence shown here is derived from an EMBL/GenBank/DDBJ whole genome shotgun (WGS) entry which is preliminary data.</text>
</comment>
<organism evidence="3 4">
    <name type="scientific">Priestia veravalensis</name>
    <dbReference type="NCBI Taxonomy" id="1414648"/>
    <lineage>
        <taxon>Bacteria</taxon>
        <taxon>Bacillati</taxon>
        <taxon>Bacillota</taxon>
        <taxon>Bacilli</taxon>
        <taxon>Bacillales</taxon>
        <taxon>Bacillaceae</taxon>
        <taxon>Priestia</taxon>
    </lineage>
</organism>
<dbReference type="Proteomes" id="UP000053681">
    <property type="component" value="Unassembled WGS sequence"/>
</dbReference>
<dbReference type="InterPro" id="IPR036390">
    <property type="entry name" value="WH_DNA-bd_sf"/>
</dbReference>
<name>A0A0V8JLQ3_9BACI</name>
<accession>A0A0V8JLQ3</accession>